<name>A0A0F9PZK6_9ZZZZ</name>
<proteinExistence type="predicted"/>
<evidence type="ECO:0000313" key="1">
    <source>
        <dbReference type="EMBL" id="KKM98632.1"/>
    </source>
</evidence>
<sequence>MPEFTERVTREGLRSRLLTAGFTTREAATIVGSFLEEARSTRLSVRQVNALGGLVRDMKGRKRVFDRQFERQFGRKPGKDTYRLTKENTQADIAANMFITDRTSEAFRRIYETEDERDDEMQIVFSNVRE</sequence>
<reference evidence="1" key="1">
    <citation type="journal article" date="2015" name="Nature">
        <title>Complex archaea that bridge the gap between prokaryotes and eukaryotes.</title>
        <authorList>
            <person name="Spang A."/>
            <person name="Saw J.H."/>
            <person name="Jorgensen S.L."/>
            <person name="Zaremba-Niedzwiedzka K."/>
            <person name="Martijn J."/>
            <person name="Lind A.E."/>
            <person name="van Eijk R."/>
            <person name="Schleper C."/>
            <person name="Guy L."/>
            <person name="Ettema T.J."/>
        </authorList>
    </citation>
    <scope>NUCLEOTIDE SEQUENCE</scope>
</reference>
<dbReference type="EMBL" id="LAZR01005595">
    <property type="protein sequence ID" value="KKM98632.1"/>
    <property type="molecule type" value="Genomic_DNA"/>
</dbReference>
<dbReference type="AlphaFoldDB" id="A0A0F9PZK6"/>
<accession>A0A0F9PZK6</accession>
<protein>
    <submittedName>
        <fullName evidence="1">Uncharacterized protein</fullName>
    </submittedName>
</protein>
<organism evidence="1">
    <name type="scientific">marine sediment metagenome</name>
    <dbReference type="NCBI Taxonomy" id="412755"/>
    <lineage>
        <taxon>unclassified sequences</taxon>
        <taxon>metagenomes</taxon>
        <taxon>ecological metagenomes</taxon>
    </lineage>
</organism>
<comment type="caution">
    <text evidence="1">The sequence shown here is derived from an EMBL/GenBank/DDBJ whole genome shotgun (WGS) entry which is preliminary data.</text>
</comment>
<gene>
    <name evidence="1" type="ORF">LCGC14_1155920</name>
</gene>